<name>A0ABY8IDK8_9HYPH</name>
<evidence type="ECO:0008006" key="3">
    <source>
        <dbReference type="Google" id="ProtNLM"/>
    </source>
</evidence>
<proteinExistence type="predicted"/>
<protein>
    <recommendedName>
        <fullName evidence="3">Lipoprotein</fullName>
    </recommendedName>
</protein>
<reference evidence="1" key="2">
    <citation type="journal article" date="2023" name="MicrobiologyOpen">
        <title>Genomics of the tumorigenes clade of the family Rhizobiaceae and description of Rhizobium rhododendri sp. nov.</title>
        <authorList>
            <person name="Kuzmanovic N."/>
            <person name="diCenzo G.C."/>
            <person name="Bunk B."/>
            <person name="Sproeer C."/>
            <person name="Fruehling A."/>
            <person name="Neumann-Schaal M."/>
            <person name="Overmann J."/>
            <person name="Smalla K."/>
        </authorList>
    </citation>
    <scope>NUCLEOTIDE SEQUENCE</scope>
    <source>
        <strain evidence="1">Rho-6.2</strain>
    </source>
</reference>
<keyword evidence="2" id="KW-1185">Reference proteome</keyword>
<dbReference type="Proteomes" id="UP000318939">
    <property type="component" value="Chromosome"/>
</dbReference>
<dbReference type="RefSeq" id="WP_142823538.1">
    <property type="nucleotide sequence ID" value="NZ_CP117267.1"/>
</dbReference>
<evidence type="ECO:0000313" key="2">
    <source>
        <dbReference type="Proteomes" id="UP000318939"/>
    </source>
</evidence>
<organism evidence="1 2">
    <name type="scientific">Rhizobium rhododendri</name>
    <dbReference type="NCBI Taxonomy" id="2506430"/>
    <lineage>
        <taxon>Bacteria</taxon>
        <taxon>Pseudomonadati</taxon>
        <taxon>Pseudomonadota</taxon>
        <taxon>Alphaproteobacteria</taxon>
        <taxon>Hyphomicrobiales</taxon>
        <taxon>Rhizobiaceae</taxon>
        <taxon>Rhizobium/Agrobacterium group</taxon>
        <taxon>Rhizobium</taxon>
    </lineage>
</organism>
<dbReference type="EMBL" id="CP117267">
    <property type="protein sequence ID" value="WFS21720.1"/>
    <property type="molecule type" value="Genomic_DNA"/>
</dbReference>
<gene>
    <name evidence="1" type="ORF">PR018_11070</name>
</gene>
<sequence>MNALMAGLLACGCVSLIDAPLWPPASDYINAAVDCRQSSNATGCESVRKSWTGDFNDAIAGKYQAQSTVATCLSTGCDGAIKPDPMLGCAWRKVAIRTAHGQADARDTAGLKQYCSQPYLDAAGQHAADEEALALQQMLSAK</sequence>
<accession>A0ABY8IDK8</accession>
<evidence type="ECO:0000313" key="1">
    <source>
        <dbReference type="EMBL" id="WFS21720.1"/>
    </source>
</evidence>
<reference evidence="1" key="1">
    <citation type="journal article" date="2019" name="Phytopathology">
        <title>A Novel Group of Rhizobium tumorigenes-Like Agrobacteria Associated with Crown Gall Disease of Rhododendron and Blueberry.</title>
        <authorList>
            <person name="Kuzmanovic N."/>
            <person name="Behrens P."/>
            <person name="Idczak E."/>
            <person name="Wagner S."/>
            <person name="Gotz M."/>
            <person name="Sproer C."/>
            <person name="Bunk B."/>
            <person name="Overmann J."/>
            <person name="Smalla K."/>
        </authorList>
    </citation>
    <scope>NUCLEOTIDE SEQUENCE</scope>
    <source>
        <strain evidence="1">Rho-6.2</strain>
    </source>
</reference>